<keyword evidence="3" id="KW-1185">Reference proteome</keyword>
<gene>
    <name evidence="2" type="ORF">R69658_07869</name>
</gene>
<evidence type="ECO:0000313" key="3">
    <source>
        <dbReference type="Proteomes" id="UP000674425"/>
    </source>
</evidence>
<dbReference type="EMBL" id="CAJNAU010000202">
    <property type="protein sequence ID" value="CAE6866090.1"/>
    <property type="molecule type" value="Genomic_DNA"/>
</dbReference>
<evidence type="ECO:0000313" key="2">
    <source>
        <dbReference type="EMBL" id="CAE6866090.1"/>
    </source>
</evidence>
<dbReference type="InterPro" id="IPR044862">
    <property type="entry name" value="Pro_4_hyd_alph_FE2OG_OXY"/>
</dbReference>
<dbReference type="Gene3D" id="2.60.120.620">
    <property type="entry name" value="q2cbj1_9rhob like domain"/>
    <property type="match status" value="1"/>
</dbReference>
<dbReference type="PANTHER" id="PTHR33099">
    <property type="entry name" value="FE2OG DIOXYGENASE DOMAIN-CONTAINING PROTEIN"/>
    <property type="match status" value="1"/>
</dbReference>
<accession>A0ABM8T8C3</accession>
<reference evidence="2 3" key="1">
    <citation type="submission" date="2021-02" db="EMBL/GenBank/DDBJ databases">
        <authorList>
            <person name="Vanwijnsberghe S."/>
        </authorList>
    </citation>
    <scope>NUCLEOTIDE SEQUENCE [LARGE SCALE GENOMIC DNA]</scope>
    <source>
        <strain evidence="2 3">R-69658</strain>
    </source>
</reference>
<protein>
    <recommendedName>
        <fullName evidence="1">Prolyl 4-hydroxylase alpha subunit Fe(2+) 2OG dioxygenase domain-containing protein</fullName>
    </recommendedName>
</protein>
<dbReference type="RefSeq" id="WP_234487202.1">
    <property type="nucleotide sequence ID" value="NZ_CAJNAU010000202.1"/>
</dbReference>
<sequence length="584" mass="63565">MKSITRELAKIIPTIRCHGDFYATGKSEIAMPNLEVDGVGRIALPLLPVQAEQLIAIAARAPYGRGEETLTDTDVRRTWQIAADDVHLSGNSWARTLEATVARVAAGLGVTGPVSAELYKLLVYDAGSFFVEHRDTEKIPGMFATLVVVLPSACNGGELIVRHRGHEVCLDLNCSDSAEVSFAAFYADCVHEVRPVTSGFRLTLVYNLTRSGHRQPAAPPEYDREQTAITALLRGWAANKDSPDDSSPEKLIYPLEYAYTPAELSFDALKSADAAAAAVLVRAAEDATCDLHLALVSIDETGSAEYSGYSSRRRSRWHRARDDDGDEEYDDFEVGEIIERTLTVSDWRRPDGRQPAINEVPFEERELCPPGSFDGLEPDEQHFHEATGNEGASFERTYRRAAFVLWPSARRLAVLNQAGLGVTLPYLKDLAQRWTQSGKSQQSPTWDEAHALAGHMLRDWPASSGYFGVRHADEVISILSSLTQLHDAVHVDTFLSAISAKGLYHDSENEALTRAFGLLAPARTAELMEQIISANAQMMPGACAGLLARTSEGTPPACPPGAPSPGCHVAGRNASGTTLERFPP</sequence>
<proteinExistence type="predicted"/>
<comment type="caution">
    <text evidence="2">The sequence shown here is derived from an EMBL/GenBank/DDBJ whole genome shotgun (WGS) entry which is preliminary data.</text>
</comment>
<organism evidence="2 3">
    <name type="scientific">Paraburkholderia aspalathi</name>
    <dbReference type="NCBI Taxonomy" id="1324617"/>
    <lineage>
        <taxon>Bacteria</taxon>
        <taxon>Pseudomonadati</taxon>
        <taxon>Pseudomonadota</taxon>
        <taxon>Betaproteobacteria</taxon>
        <taxon>Burkholderiales</taxon>
        <taxon>Burkholderiaceae</taxon>
        <taxon>Paraburkholderia</taxon>
    </lineage>
</organism>
<feature type="domain" description="Prolyl 4-hydroxylase alpha subunit Fe(2+) 2OG dioxygenase" evidence="1">
    <location>
        <begin position="120"/>
        <end position="207"/>
    </location>
</feature>
<dbReference type="Pfam" id="PF13640">
    <property type="entry name" value="2OG-FeII_Oxy_3"/>
    <property type="match status" value="1"/>
</dbReference>
<dbReference type="PANTHER" id="PTHR33099:SF7">
    <property type="entry name" value="MYND-TYPE DOMAIN-CONTAINING PROTEIN"/>
    <property type="match status" value="1"/>
</dbReference>
<dbReference type="Proteomes" id="UP000674425">
    <property type="component" value="Unassembled WGS sequence"/>
</dbReference>
<name>A0ABM8T8C3_9BURK</name>
<evidence type="ECO:0000259" key="1">
    <source>
        <dbReference type="Pfam" id="PF13640"/>
    </source>
</evidence>